<evidence type="ECO:0008006" key="5">
    <source>
        <dbReference type="Google" id="ProtNLM"/>
    </source>
</evidence>
<organism evidence="3 4">
    <name type="scientific">Streptomyces cinerochromogenes</name>
    <dbReference type="NCBI Taxonomy" id="66422"/>
    <lineage>
        <taxon>Bacteria</taxon>
        <taxon>Bacillati</taxon>
        <taxon>Actinomycetota</taxon>
        <taxon>Actinomycetes</taxon>
        <taxon>Kitasatosporales</taxon>
        <taxon>Streptomycetaceae</taxon>
        <taxon>Streptomyces</taxon>
    </lineage>
</organism>
<evidence type="ECO:0000313" key="4">
    <source>
        <dbReference type="Proteomes" id="UP001604267"/>
    </source>
</evidence>
<dbReference type="RefSeq" id="WP_392821063.1">
    <property type="nucleotide sequence ID" value="NZ_JBICYV010000015.1"/>
</dbReference>
<evidence type="ECO:0000313" key="3">
    <source>
        <dbReference type="EMBL" id="MFG3014387.1"/>
    </source>
</evidence>
<dbReference type="Proteomes" id="UP001604267">
    <property type="component" value="Unassembled WGS sequence"/>
</dbReference>
<keyword evidence="2" id="KW-1133">Transmembrane helix</keyword>
<feature type="region of interest" description="Disordered" evidence="1">
    <location>
        <begin position="42"/>
        <end position="72"/>
    </location>
</feature>
<name>A0ABW7BB09_9ACTN</name>
<protein>
    <recommendedName>
        <fullName evidence="5">Integral membrane protein</fullName>
    </recommendedName>
</protein>
<evidence type="ECO:0000256" key="1">
    <source>
        <dbReference type="SAM" id="MobiDB-lite"/>
    </source>
</evidence>
<evidence type="ECO:0000256" key="2">
    <source>
        <dbReference type="SAM" id="Phobius"/>
    </source>
</evidence>
<dbReference type="EMBL" id="JBICYV010000015">
    <property type="protein sequence ID" value="MFG3014387.1"/>
    <property type="molecule type" value="Genomic_DNA"/>
</dbReference>
<reference evidence="3 4" key="1">
    <citation type="submission" date="2024-10" db="EMBL/GenBank/DDBJ databases">
        <title>The Natural Products Discovery Center: Release of the First 8490 Sequenced Strains for Exploring Actinobacteria Biosynthetic Diversity.</title>
        <authorList>
            <person name="Kalkreuter E."/>
            <person name="Kautsar S.A."/>
            <person name="Yang D."/>
            <person name="Bader C.D."/>
            <person name="Teijaro C.N."/>
            <person name="Fluegel L."/>
            <person name="Davis C.M."/>
            <person name="Simpson J.R."/>
            <person name="Lauterbach L."/>
            <person name="Steele A.D."/>
            <person name="Gui C."/>
            <person name="Meng S."/>
            <person name="Li G."/>
            <person name="Viehrig K."/>
            <person name="Ye F."/>
            <person name="Su P."/>
            <person name="Kiefer A.F."/>
            <person name="Nichols A."/>
            <person name="Cepeda A.J."/>
            <person name="Yan W."/>
            <person name="Fan B."/>
            <person name="Jiang Y."/>
            <person name="Adhikari A."/>
            <person name="Zheng C.-J."/>
            <person name="Schuster L."/>
            <person name="Cowan T.M."/>
            <person name="Smanski M.J."/>
            <person name="Chevrette M.G."/>
            <person name="De Carvalho L.P.S."/>
            <person name="Shen B."/>
        </authorList>
    </citation>
    <scope>NUCLEOTIDE SEQUENCE [LARGE SCALE GENOMIC DNA]</scope>
    <source>
        <strain evidence="3 4">NPDC048320</strain>
    </source>
</reference>
<sequence>MNGTYEPPSLLPAGGQERTHALLIAGIPLLLILLIAVVSQLSSDDDGDGGPPGYPGYGTMPSAPAYGTETPDGYPSYGTETSDGYSSYGTETTDAYPSYGTETTAETTYGTSGPADTVTAFFDAINRRDYDKAWELGGRNLDASYGSFVAGFTTTERDDITITSVDGDTVSVNLLAQQTDGTRKSYSGRYTVVDGTITQASMTSAD</sequence>
<accession>A0ABW7BB09</accession>
<keyword evidence="2" id="KW-0812">Transmembrane</keyword>
<feature type="transmembrane region" description="Helical" evidence="2">
    <location>
        <begin position="20"/>
        <end position="38"/>
    </location>
</feature>
<proteinExistence type="predicted"/>
<gene>
    <name evidence="3" type="ORF">ACGFZB_29000</name>
</gene>
<keyword evidence="2" id="KW-0472">Membrane</keyword>
<dbReference type="SUPFAM" id="SSF54427">
    <property type="entry name" value="NTF2-like"/>
    <property type="match status" value="1"/>
</dbReference>
<keyword evidence="4" id="KW-1185">Reference proteome</keyword>
<comment type="caution">
    <text evidence="3">The sequence shown here is derived from an EMBL/GenBank/DDBJ whole genome shotgun (WGS) entry which is preliminary data.</text>
</comment>
<dbReference type="InterPro" id="IPR032710">
    <property type="entry name" value="NTF2-like_dom_sf"/>
</dbReference>